<dbReference type="Proteomes" id="UP000593561">
    <property type="component" value="Unassembled WGS sequence"/>
</dbReference>
<sequence length="118" mass="13955">MKEIRRKMMKKELTIAIVGGSKLFGSYVHRRKYMVASVQRAIRVGTKHEPALLPKSVMGENVYRKAVDDAREEDFFAQSNLDEPFKELFGDDLYKQFVILYRRQKEQRRKLGLQEEDE</sequence>
<proteinExistence type="predicted"/>
<accession>A0A7J8QXT6</accession>
<organism evidence="1 2">
    <name type="scientific">Gossypium davidsonii</name>
    <name type="common">Davidson's cotton</name>
    <name type="synonym">Gossypium klotzschianum subsp. davidsonii</name>
    <dbReference type="NCBI Taxonomy" id="34287"/>
    <lineage>
        <taxon>Eukaryota</taxon>
        <taxon>Viridiplantae</taxon>
        <taxon>Streptophyta</taxon>
        <taxon>Embryophyta</taxon>
        <taxon>Tracheophyta</taxon>
        <taxon>Spermatophyta</taxon>
        <taxon>Magnoliopsida</taxon>
        <taxon>eudicotyledons</taxon>
        <taxon>Gunneridae</taxon>
        <taxon>Pentapetalae</taxon>
        <taxon>rosids</taxon>
        <taxon>malvids</taxon>
        <taxon>Malvales</taxon>
        <taxon>Malvaceae</taxon>
        <taxon>Malvoideae</taxon>
        <taxon>Gossypium</taxon>
    </lineage>
</organism>
<dbReference type="AlphaFoldDB" id="A0A7J8QXT6"/>
<gene>
    <name evidence="1" type="ORF">Godav_018851</name>
</gene>
<dbReference type="EMBL" id="JABFAC010000002">
    <property type="protein sequence ID" value="MBA0606378.1"/>
    <property type="molecule type" value="Genomic_DNA"/>
</dbReference>
<comment type="caution">
    <text evidence="1">The sequence shown here is derived from an EMBL/GenBank/DDBJ whole genome shotgun (WGS) entry which is preliminary data.</text>
</comment>
<keyword evidence="2" id="KW-1185">Reference proteome</keyword>
<reference evidence="1 2" key="1">
    <citation type="journal article" date="2019" name="Genome Biol. Evol.">
        <title>Insights into the evolution of the New World diploid cottons (Gossypium, subgenus Houzingenia) based on genome sequencing.</title>
        <authorList>
            <person name="Grover C.E."/>
            <person name="Arick M.A. 2nd"/>
            <person name="Thrash A."/>
            <person name="Conover J.L."/>
            <person name="Sanders W.S."/>
            <person name="Peterson D.G."/>
            <person name="Frelichowski J.E."/>
            <person name="Scheffler J.A."/>
            <person name="Scheffler B.E."/>
            <person name="Wendel J.F."/>
        </authorList>
    </citation>
    <scope>NUCLEOTIDE SEQUENCE [LARGE SCALE GENOMIC DNA]</scope>
    <source>
        <strain evidence="1">27</strain>
        <tissue evidence="1">Leaf</tissue>
    </source>
</reference>
<protein>
    <submittedName>
        <fullName evidence="1">Uncharacterized protein</fullName>
    </submittedName>
</protein>
<name>A0A7J8QXT6_GOSDV</name>
<evidence type="ECO:0000313" key="2">
    <source>
        <dbReference type="Proteomes" id="UP000593561"/>
    </source>
</evidence>
<evidence type="ECO:0000313" key="1">
    <source>
        <dbReference type="EMBL" id="MBA0606378.1"/>
    </source>
</evidence>